<organism evidence="2 3">
    <name type="scientific">Pedobacter cryotolerans</name>
    <dbReference type="NCBI Taxonomy" id="2571270"/>
    <lineage>
        <taxon>Bacteria</taxon>
        <taxon>Pseudomonadati</taxon>
        <taxon>Bacteroidota</taxon>
        <taxon>Sphingobacteriia</taxon>
        <taxon>Sphingobacteriales</taxon>
        <taxon>Sphingobacteriaceae</taxon>
        <taxon>Pedobacter</taxon>
    </lineage>
</organism>
<reference evidence="2 3" key="1">
    <citation type="submission" date="2019-04" db="EMBL/GenBank/DDBJ databases">
        <title>Pedobacter sp. AR-2-6 sp. nov., isolated from Arctic soil.</title>
        <authorList>
            <person name="Dahal R.H."/>
            <person name="Kim D.-U."/>
        </authorList>
    </citation>
    <scope>NUCLEOTIDE SEQUENCE [LARGE SCALE GENOMIC DNA]</scope>
    <source>
        <strain evidence="2 3">AR-2-6</strain>
    </source>
</reference>
<dbReference type="EMBL" id="SWBO01000003">
    <property type="protein sequence ID" value="TKC02090.1"/>
    <property type="molecule type" value="Genomic_DNA"/>
</dbReference>
<gene>
    <name evidence="2" type="ORF">FA045_07550</name>
</gene>
<name>A0A4U1CAX4_9SPHI</name>
<dbReference type="Pfam" id="PF12867">
    <property type="entry name" value="DinB_2"/>
    <property type="match status" value="1"/>
</dbReference>
<proteinExistence type="predicted"/>
<evidence type="ECO:0000313" key="3">
    <source>
        <dbReference type="Proteomes" id="UP000310477"/>
    </source>
</evidence>
<evidence type="ECO:0000259" key="1">
    <source>
        <dbReference type="Pfam" id="PF12867"/>
    </source>
</evidence>
<dbReference type="Proteomes" id="UP000310477">
    <property type="component" value="Unassembled WGS sequence"/>
</dbReference>
<dbReference type="AlphaFoldDB" id="A0A4U1CAX4"/>
<sequence length="167" mass="19209">MNRPQIQEYPEAFSNYINLVEGDVMELLTNQISDFTNFLNNLVEKADYAYAPGKWTIKELVGHMIDTERIMIYRLTCFARNEKAPLPGFDEDHYVANANFSARSLFSLSEEFAQLRKSNLFLFDSLSEEELNRVGTASGKSISVRAMVHMLAGHVIHHTKIIKERYL</sequence>
<keyword evidence="3" id="KW-1185">Reference proteome</keyword>
<dbReference type="Gene3D" id="1.20.120.450">
    <property type="entry name" value="dinb family like domain"/>
    <property type="match status" value="1"/>
</dbReference>
<dbReference type="InterPro" id="IPR024775">
    <property type="entry name" value="DinB-like"/>
</dbReference>
<dbReference type="InterPro" id="IPR034660">
    <property type="entry name" value="DinB/YfiT-like"/>
</dbReference>
<dbReference type="SUPFAM" id="SSF109854">
    <property type="entry name" value="DinB/YfiT-like putative metalloenzymes"/>
    <property type="match status" value="1"/>
</dbReference>
<protein>
    <submittedName>
        <fullName evidence="2">DinB family protein</fullName>
    </submittedName>
</protein>
<evidence type="ECO:0000313" key="2">
    <source>
        <dbReference type="EMBL" id="TKC02090.1"/>
    </source>
</evidence>
<dbReference type="OrthoDB" id="9793216at2"/>
<comment type="caution">
    <text evidence="2">The sequence shown here is derived from an EMBL/GenBank/DDBJ whole genome shotgun (WGS) entry which is preliminary data.</text>
</comment>
<dbReference type="RefSeq" id="WP_136876096.1">
    <property type="nucleotide sequence ID" value="NZ_SWBO01000003.1"/>
</dbReference>
<feature type="domain" description="DinB-like" evidence="1">
    <location>
        <begin position="33"/>
        <end position="162"/>
    </location>
</feature>
<accession>A0A4U1CAX4</accession>